<comment type="similarity">
    <text evidence="2">Belongs to the ATPase F chain family.</text>
</comment>
<evidence type="ECO:0000256" key="3">
    <source>
        <dbReference type="ARBA" id="ARBA00022448"/>
    </source>
</evidence>
<sequence>MAGKADLANLAQHPKYYASKLEPGMKLPADTRLLRDVKLYEVPGWFSQRNFSPLGLWFSFKRFRHQLWSKYYHVRRPGGNLVAMLAGSAAVLMYITDYRDMKSHMLRKYH</sequence>
<evidence type="ECO:0000256" key="6">
    <source>
        <dbReference type="ARBA" id="ARBA00023065"/>
    </source>
</evidence>
<comment type="caution">
    <text evidence="11">The sequence shown here is derived from an EMBL/GenBank/DDBJ whole genome shotgun (WGS) entry which is preliminary data.</text>
</comment>
<gene>
    <name evidence="11" type="ORF">CVLEPA_LOCUS12235</name>
</gene>
<dbReference type="EMBL" id="CAWYQH010000090">
    <property type="protein sequence ID" value="CAK8682012.1"/>
    <property type="molecule type" value="Genomic_DNA"/>
</dbReference>
<evidence type="ECO:0000256" key="9">
    <source>
        <dbReference type="ARBA" id="ARBA00023310"/>
    </source>
</evidence>
<keyword evidence="9" id="KW-0066">ATP synthesis</keyword>
<reference evidence="11 12" key="1">
    <citation type="submission" date="2024-02" db="EMBL/GenBank/DDBJ databases">
        <authorList>
            <person name="Daric V."/>
            <person name="Darras S."/>
        </authorList>
    </citation>
    <scope>NUCLEOTIDE SEQUENCE [LARGE SCALE GENOMIC DNA]</scope>
</reference>
<dbReference type="Proteomes" id="UP001642483">
    <property type="component" value="Unassembled WGS sequence"/>
</dbReference>
<dbReference type="PANTHER" id="PTHR13080">
    <property type="entry name" value="ATP SYNTHASE F CHAIN, MITOCHONDRIAL-RELATED"/>
    <property type="match status" value="1"/>
</dbReference>
<keyword evidence="4" id="KW-0138">CF(0)</keyword>
<evidence type="ECO:0000313" key="12">
    <source>
        <dbReference type="Proteomes" id="UP001642483"/>
    </source>
</evidence>
<proteinExistence type="inferred from homology"/>
<dbReference type="PANTHER" id="PTHR13080:SF20">
    <property type="entry name" value="ATP SYNTHASE SUBUNIT F, MITOCHONDRIAL-RELATED"/>
    <property type="match status" value="1"/>
</dbReference>
<evidence type="ECO:0000256" key="4">
    <source>
        <dbReference type="ARBA" id="ARBA00022547"/>
    </source>
</evidence>
<keyword evidence="7" id="KW-0496">Mitochondrion</keyword>
<evidence type="ECO:0000256" key="1">
    <source>
        <dbReference type="ARBA" id="ARBA00004325"/>
    </source>
</evidence>
<keyword evidence="3" id="KW-0813">Transport</keyword>
<protein>
    <recommendedName>
        <fullName evidence="13">ATP synthase subunit f, mitochondrial</fullName>
    </recommendedName>
</protein>
<evidence type="ECO:0000256" key="2">
    <source>
        <dbReference type="ARBA" id="ARBA00005895"/>
    </source>
</evidence>
<comment type="subcellular location">
    <subcellularLocation>
        <location evidence="1">Mitochondrion membrane</location>
    </subcellularLocation>
</comment>
<keyword evidence="12" id="KW-1185">Reference proteome</keyword>
<keyword evidence="5" id="KW-0375">Hydrogen ion transport</keyword>
<evidence type="ECO:0000256" key="5">
    <source>
        <dbReference type="ARBA" id="ARBA00022781"/>
    </source>
</evidence>
<accession>A0ABP0FQU1</accession>
<keyword evidence="10" id="KW-0812">Transmembrane</keyword>
<name>A0ABP0FQU1_CLALP</name>
<dbReference type="InterPro" id="IPR019344">
    <property type="entry name" value="F1F0-ATPsyn_F_prd"/>
</dbReference>
<keyword evidence="10" id="KW-1133">Transmembrane helix</keyword>
<dbReference type="Pfam" id="PF10206">
    <property type="entry name" value="WRW"/>
    <property type="match status" value="1"/>
</dbReference>
<evidence type="ECO:0000313" key="11">
    <source>
        <dbReference type="EMBL" id="CAK8682012.1"/>
    </source>
</evidence>
<evidence type="ECO:0000256" key="7">
    <source>
        <dbReference type="ARBA" id="ARBA00023128"/>
    </source>
</evidence>
<keyword evidence="6" id="KW-0406">Ion transport</keyword>
<keyword evidence="8 10" id="KW-0472">Membrane</keyword>
<evidence type="ECO:0000256" key="10">
    <source>
        <dbReference type="SAM" id="Phobius"/>
    </source>
</evidence>
<evidence type="ECO:0000256" key="8">
    <source>
        <dbReference type="ARBA" id="ARBA00023136"/>
    </source>
</evidence>
<feature type="transmembrane region" description="Helical" evidence="10">
    <location>
        <begin position="78"/>
        <end position="98"/>
    </location>
</feature>
<evidence type="ECO:0008006" key="13">
    <source>
        <dbReference type="Google" id="ProtNLM"/>
    </source>
</evidence>
<organism evidence="11 12">
    <name type="scientific">Clavelina lepadiformis</name>
    <name type="common">Light-bulb sea squirt</name>
    <name type="synonym">Ascidia lepadiformis</name>
    <dbReference type="NCBI Taxonomy" id="159417"/>
    <lineage>
        <taxon>Eukaryota</taxon>
        <taxon>Metazoa</taxon>
        <taxon>Chordata</taxon>
        <taxon>Tunicata</taxon>
        <taxon>Ascidiacea</taxon>
        <taxon>Aplousobranchia</taxon>
        <taxon>Clavelinidae</taxon>
        <taxon>Clavelina</taxon>
    </lineage>
</organism>